<keyword evidence="8" id="KW-1185">Reference proteome</keyword>
<evidence type="ECO:0000313" key="7">
    <source>
        <dbReference type="EMBL" id="MCU7693541.1"/>
    </source>
</evidence>
<sequence length="510" mass="57218">MKYINLYSYLLIFLLFFSCTKLNEKFRSNLEEGDDIAAAELLVTAYNMLNSPYQQGSRWCLQELSSDEAIAPTRGGDWDDNGRHRAIHLHTWNADNDYLSGCFNSFGAAVFQSSNVLRNNPTKQQAAEARFIRALALFDMVDLWGKAIYREDLINFKLDPIILEAKEGLDFIIKEVNEIMPDLPSGVPAFVASQNAARVLLMKVYLNRGAFLNRESPSFLPDDMNKVIELANQITGYTISLPGKYFDNFAPDNDEKSTENIFTLYNKEGVRGGSVGNTYNTIAHYNMNPGGWNGWATLSAFYNKFSAGDERLGFDYRYTGFDKPNPAKNKTVGFLVGQQYNLTTGAPLMARNPSTQTLSFTPEITLRTSGSTLETAGIRVLKYAYDYASKAGQKNNDWVIYRYADVLLMKAEAILRGGAGTAAEALAIVNGIRNNRGAAALLSLTLDNLLDERGRELYWEGWRRQDLIRYNKFLGSWETKPESGKPKELVYAFPSQQIAVNPALKQNPGY</sequence>
<evidence type="ECO:0000256" key="3">
    <source>
        <dbReference type="ARBA" id="ARBA00022729"/>
    </source>
</evidence>
<accession>A0AAE3ING4</accession>
<evidence type="ECO:0000256" key="5">
    <source>
        <dbReference type="ARBA" id="ARBA00023237"/>
    </source>
</evidence>
<comment type="caution">
    <text evidence="7">The sequence shown here is derived from an EMBL/GenBank/DDBJ whole genome shotgun (WGS) entry which is preliminary data.</text>
</comment>
<dbReference type="Proteomes" id="UP001209317">
    <property type="component" value="Unassembled WGS sequence"/>
</dbReference>
<name>A0AAE3ING4_9BACT</name>
<reference evidence="7" key="1">
    <citation type="submission" date="2022-10" db="EMBL/GenBank/DDBJ databases">
        <authorList>
            <person name="Kim H.S."/>
            <person name="Kim J.-S."/>
            <person name="Suh M.K."/>
            <person name="Eom M.K."/>
            <person name="Lee J.-S."/>
        </authorList>
    </citation>
    <scope>NUCLEOTIDE SEQUENCE</scope>
    <source>
        <strain evidence="7">LIP-5</strain>
    </source>
</reference>
<keyword evidence="5" id="KW-0998">Cell outer membrane</keyword>
<dbReference type="SUPFAM" id="SSF48452">
    <property type="entry name" value="TPR-like"/>
    <property type="match status" value="1"/>
</dbReference>
<evidence type="ECO:0000259" key="6">
    <source>
        <dbReference type="Pfam" id="PF07980"/>
    </source>
</evidence>
<dbReference type="RefSeq" id="WP_263037029.1">
    <property type="nucleotide sequence ID" value="NZ_JAOTPL010000003.1"/>
</dbReference>
<proteinExistence type="inferred from homology"/>
<dbReference type="InterPro" id="IPR011990">
    <property type="entry name" value="TPR-like_helical_dom_sf"/>
</dbReference>
<organism evidence="7 8">
    <name type="scientific">Haoranjiania flava</name>
    <dbReference type="NCBI Taxonomy" id="1856322"/>
    <lineage>
        <taxon>Bacteria</taxon>
        <taxon>Pseudomonadati</taxon>
        <taxon>Bacteroidota</taxon>
        <taxon>Chitinophagia</taxon>
        <taxon>Chitinophagales</taxon>
        <taxon>Chitinophagaceae</taxon>
        <taxon>Haoranjiania</taxon>
    </lineage>
</organism>
<comment type="similarity">
    <text evidence="2">Belongs to the SusD family.</text>
</comment>
<evidence type="ECO:0000256" key="4">
    <source>
        <dbReference type="ARBA" id="ARBA00023136"/>
    </source>
</evidence>
<dbReference type="Pfam" id="PF07980">
    <property type="entry name" value="SusD_RagB"/>
    <property type="match status" value="1"/>
</dbReference>
<keyword evidence="3" id="KW-0732">Signal</keyword>
<comment type="subcellular location">
    <subcellularLocation>
        <location evidence="1">Cell outer membrane</location>
    </subcellularLocation>
</comment>
<keyword evidence="4" id="KW-0472">Membrane</keyword>
<evidence type="ECO:0000313" key="8">
    <source>
        <dbReference type="Proteomes" id="UP001209317"/>
    </source>
</evidence>
<dbReference type="GO" id="GO:0009279">
    <property type="term" value="C:cell outer membrane"/>
    <property type="evidence" value="ECO:0007669"/>
    <property type="project" value="UniProtKB-SubCell"/>
</dbReference>
<dbReference type="AlphaFoldDB" id="A0AAE3ING4"/>
<evidence type="ECO:0000256" key="2">
    <source>
        <dbReference type="ARBA" id="ARBA00006275"/>
    </source>
</evidence>
<dbReference type="EMBL" id="JAOTPL010000003">
    <property type="protein sequence ID" value="MCU7693541.1"/>
    <property type="molecule type" value="Genomic_DNA"/>
</dbReference>
<feature type="domain" description="RagB/SusD" evidence="6">
    <location>
        <begin position="265"/>
        <end position="480"/>
    </location>
</feature>
<protein>
    <submittedName>
        <fullName evidence="7">RagB/SusD family nutrient uptake outer membrane protein</fullName>
    </submittedName>
</protein>
<gene>
    <name evidence="7" type="ORF">OD355_03320</name>
</gene>
<evidence type="ECO:0000256" key="1">
    <source>
        <dbReference type="ARBA" id="ARBA00004442"/>
    </source>
</evidence>
<dbReference type="Gene3D" id="1.25.40.390">
    <property type="match status" value="1"/>
</dbReference>
<dbReference type="PROSITE" id="PS51257">
    <property type="entry name" value="PROKAR_LIPOPROTEIN"/>
    <property type="match status" value="1"/>
</dbReference>
<dbReference type="InterPro" id="IPR012944">
    <property type="entry name" value="SusD_RagB_dom"/>
</dbReference>